<dbReference type="AlphaFoldDB" id="A0A6C0EKG9"/>
<reference evidence="1" key="1">
    <citation type="journal article" date="2020" name="Nature">
        <title>Giant virus diversity and host interactions through global metagenomics.</title>
        <authorList>
            <person name="Schulz F."/>
            <person name="Roux S."/>
            <person name="Paez-Espino D."/>
            <person name="Jungbluth S."/>
            <person name="Walsh D.A."/>
            <person name="Denef V.J."/>
            <person name="McMahon K.D."/>
            <person name="Konstantinidis K.T."/>
            <person name="Eloe-Fadrosh E.A."/>
            <person name="Kyrpides N.C."/>
            <person name="Woyke T."/>
        </authorList>
    </citation>
    <scope>NUCLEOTIDE SEQUENCE</scope>
    <source>
        <strain evidence="1">GVMAG-M-3300005589-24</strain>
    </source>
</reference>
<accession>A0A6C0EKG9</accession>
<organism evidence="1">
    <name type="scientific">viral metagenome</name>
    <dbReference type="NCBI Taxonomy" id="1070528"/>
    <lineage>
        <taxon>unclassified sequences</taxon>
        <taxon>metagenomes</taxon>
        <taxon>organismal metagenomes</taxon>
    </lineage>
</organism>
<dbReference type="EMBL" id="MN738878">
    <property type="protein sequence ID" value="QHT29537.1"/>
    <property type="molecule type" value="Genomic_DNA"/>
</dbReference>
<protein>
    <submittedName>
        <fullName evidence="1">Uncharacterized protein</fullName>
    </submittedName>
</protein>
<evidence type="ECO:0000313" key="1">
    <source>
        <dbReference type="EMBL" id="QHT29537.1"/>
    </source>
</evidence>
<name>A0A6C0EKG9_9ZZZZ</name>
<sequence length="48" mass="5714">MFRVRSNKPQESVYKKYLPERDVIVFDKETGLWKIVKEKPNPPIPPKS</sequence>
<proteinExistence type="predicted"/>